<dbReference type="InParanoid" id="A0A0L0HQU2"/>
<evidence type="ECO:0000256" key="9">
    <source>
        <dbReference type="SAM" id="Phobius"/>
    </source>
</evidence>
<dbReference type="InterPro" id="IPR004813">
    <property type="entry name" value="OPT"/>
</dbReference>
<feature type="transmembrane region" description="Helical" evidence="9">
    <location>
        <begin position="690"/>
        <end position="713"/>
    </location>
</feature>
<comment type="subcellular location">
    <subcellularLocation>
        <location evidence="1">Membrane</location>
        <topology evidence="1">Multi-pass membrane protein</topology>
    </subcellularLocation>
</comment>
<gene>
    <name evidence="10" type="ORF">SPPG_02362</name>
</gene>
<name>A0A0L0HQU2_SPIPD</name>
<dbReference type="eggNOG" id="KOG2262">
    <property type="taxonomic scope" value="Eukaryota"/>
</dbReference>
<accession>A0A0L0HQU2</accession>
<feature type="transmembrane region" description="Helical" evidence="9">
    <location>
        <begin position="272"/>
        <end position="292"/>
    </location>
</feature>
<evidence type="ECO:0000313" key="10">
    <source>
        <dbReference type="EMBL" id="KND03315.1"/>
    </source>
</evidence>
<evidence type="ECO:0000256" key="6">
    <source>
        <dbReference type="ARBA" id="ARBA00022927"/>
    </source>
</evidence>
<evidence type="ECO:0000256" key="8">
    <source>
        <dbReference type="ARBA" id="ARBA00023136"/>
    </source>
</evidence>
<keyword evidence="6" id="KW-0653">Protein transport</keyword>
<keyword evidence="11" id="KW-1185">Reference proteome</keyword>
<evidence type="ECO:0000313" key="11">
    <source>
        <dbReference type="Proteomes" id="UP000053201"/>
    </source>
</evidence>
<feature type="transmembrane region" description="Helical" evidence="9">
    <location>
        <begin position="615"/>
        <end position="634"/>
    </location>
</feature>
<proteinExistence type="inferred from homology"/>
<feature type="transmembrane region" description="Helical" evidence="9">
    <location>
        <begin position="299"/>
        <end position="322"/>
    </location>
</feature>
<feature type="transmembrane region" description="Helical" evidence="9">
    <location>
        <begin position="379"/>
        <end position="401"/>
    </location>
</feature>
<dbReference type="GeneID" id="27685953"/>
<keyword evidence="3" id="KW-0813">Transport</keyword>
<feature type="transmembrane region" description="Helical" evidence="9">
    <location>
        <begin position="654"/>
        <end position="678"/>
    </location>
</feature>
<dbReference type="OrthoDB" id="9986677at2759"/>
<keyword evidence="7 9" id="KW-1133">Transmembrane helix</keyword>
<dbReference type="Pfam" id="PF03169">
    <property type="entry name" value="OPT"/>
    <property type="match status" value="1"/>
</dbReference>
<evidence type="ECO:0000256" key="2">
    <source>
        <dbReference type="ARBA" id="ARBA00008807"/>
    </source>
</evidence>
<dbReference type="Proteomes" id="UP000053201">
    <property type="component" value="Unassembled WGS sequence"/>
</dbReference>
<feature type="transmembrane region" description="Helical" evidence="9">
    <location>
        <begin position="172"/>
        <end position="191"/>
    </location>
</feature>
<dbReference type="OMA" id="FLYCMIG"/>
<dbReference type="EMBL" id="KQ257452">
    <property type="protein sequence ID" value="KND03315.1"/>
    <property type="molecule type" value="Genomic_DNA"/>
</dbReference>
<evidence type="ECO:0000256" key="3">
    <source>
        <dbReference type="ARBA" id="ARBA00022448"/>
    </source>
</evidence>
<dbReference type="GO" id="GO:0016020">
    <property type="term" value="C:membrane"/>
    <property type="evidence" value="ECO:0007669"/>
    <property type="project" value="UniProtKB-SubCell"/>
</dbReference>
<dbReference type="AlphaFoldDB" id="A0A0L0HQU2"/>
<keyword evidence="4 9" id="KW-0812">Transmembrane</keyword>
<feature type="transmembrane region" description="Helical" evidence="9">
    <location>
        <begin position="590"/>
        <end position="608"/>
    </location>
</feature>
<dbReference type="NCBIfam" id="TIGR00728">
    <property type="entry name" value="OPT_sfam"/>
    <property type="match status" value="1"/>
</dbReference>
<evidence type="ECO:0000256" key="7">
    <source>
        <dbReference type="ARBA" id="ARBA00022989"/>
    </source>
</evidence>
<dbReference type="NCBIfam" id="TIGR00727">
    <property type="entry name" value="ISP4_OPT"/>
    <property type="match status" value="1"/>
</dbReference>
<protein>
    <submittedName>
        <fullName evidence="10">OPT family small oligopeptide transporter</fullName>
    </submittedName>
</protein>
<keyword evidence="5" id="KW-0571">Peptide transport</keyword>
<feature type="transmembrane region" description="Helical" evidence="9">
    <location>
        <begin position="68"/>
        <end position="87"/>
    </location>
</feature>
<feature type="transmembrane region" description="Helical" evidence="9">
    <location>
        <begin position="460"/>
        <end position="480"/>
    </location>
</feature>
<comment type="similarity">
    <text evidence="2">Belongs to the oligopeptide OPT transporter family.</text>
</comment>
<dbReference type="GO" id="GO:0015031">
    <property type="term" value="P:protein transport"/>
    <property type="evidence" value="ECO:0007669"/>
    <property type="project" value="UniProtKB-KW"/>
</dbReference>
<dbReference type="RefSeq" id="XP_016611354.1">
    <property type="nucleotide sequence ID" value="XM_016750653.1"/>
</dbReference>
<organism evidence="10 11">
    <name type="scientific">Spizellomyces punctatus (strain DAOM BR117)</name>
    <dbReference type="NCBI Taxonomy" id="645134"/>
    <lineage>
        <taxon>Eukaryota</taxon>
        <taxon>Fungi</taxon>
        <taxon>Fungi incertae sedis</taxon>
        <taxon>Chytridiomycota</taxon>
        <taxon>Chytridiomycota incertae sedis</taxon>
        <taxon>Chytridiomycetes</taxon>
        <taxon>Spizellomycetales</taxon>
        <taxon>Spizellomycetaceae</taxon>
        <taxon>Spizellomyces</taxon>
    </lineage>
</organism>
<feature type="transmembrane region" description="Helical" evidence="9">
    <location>
        <begin position="433"/>
        <end position="454"/>
    </location>
</feature>
<dbReference type="InterPro" id="IPR004648">
    <property type="entry name" value="Oligpept_transpt"/>
</dbReference>
<evidence type="ECO:0000256" key="4">
    <source>
        <dbReference type="ARBA" id="ARBA00022692"/>
    </source>
</evidence>
<evidence type="ECO:0000256" key="5">
    <source>
        <dbReference type="ARBA" id="ARBA00022856"/>
    </source>
</evidence>
<keyword evidence="8 9" id="KW-0472">Membrane</keyword>
<feature type="transmembrane region" description="Helical" evidence="9">
    <location>
        <begin position="542"/>
        <end position="561"/>
    </location>
</feature>
<reference evidence="10 11" key="1">
    <citation type="submission" date="2009-08" db="EMBL/GenBank/DDBJ databases">
        <title>The Genome Sequence of Spizellomyces punctatus strain DAOM BR117.</title>
        <authorList>
            <consortium name="The Broad Institute Genome Sequencing Platform"/>
            <person name="Russ C."/>
            <person name="Cuomo C."/>
            <person name="Shea T."/>
            <person name="Young S.K."/>
            <person name="Zeng Q."/>
            <person name="Koehrsen M."/>
            <person name="Haas B."/>
            <person name="Borodovsky M."/>
            <person name="Guigo R."/>
            <person name="Alvarado L."/>
            <person name="Berlin A."/>
            <person name="Bochicchio J."/>
            <person name="Borenstein D."/>
            <person name="Chapman S."/>
            <person name="Chen Z."/>
            <person name="Engels R."/>
            <person name="Freedman E."/>
            <person name="Gellesch M."/>
            <person name="Goldberg J."/>
            <person name="Griggs A."/>
            <person name="Gujja S."/>
            <person name="Heiman D."/>
            <person name="Hepburn T."/>
            <person name="Howarth C."/>
            <person name="Jen D."/>
            <person name="Larson L."/>
            <person name="Lewis B."/>
            <person name="Mehta T."/>
            <person name="Park D."/>
            <person name="Pearson M."/>
            <person name="Roberts A."/>
            <person name="Saif S."/>
            <person name="Shenoy N."/>
            <person name="Sisk P."/>
            <person name="Stolte C."/>
            <person name="Sykes S."/>
            <person name="Thomson T."/>
            <person name="Walk T."/>
            <person name="White J."/>
            <person name="Yandava C."/>
            <person name="Burger G."/>
            <person name="Gray M.W."/>
            <person name="Holland P.W.H."/>
            <person name="King N."/>
            <person name="Lang F.B.F."/>
            <person name="Roger A.J."/>
            <person name="Ruiz-Trillo I."/>
            <person name="Lander E."/>
            <person name="Nusbaum C."/>
        </authorList>
    </citation>
    <scope>NUCLEOTIDE SEQUENCE [LARGE SCALE GENOMIC DNA]</scope>
    <source>
        <strain evidence="10 11">DAOM BR117</strain>
    </source>
</reference>
<dbReference type="VEuPathDB" id="FungiDB:SPPG_02362"/>
<dbReference type="GO" id="GO:0035673">
    <property type="term" value="F:oligopeptide transmembrane transporter activity"/>
    <property type="evidence" value="ECO:0007669"/>
    <property type="project" value="InterPro"/>
</dbReference>
<dbReference type="PANTHER" id="PTHR22601">
    <property type="entry name" value="ISP4 LIKE PROTEIN"/>
    <property type="match status" value="1"/>
</dbReference>
<feature type="transmembrane region" description="Helical" evidence="9">
    <location>
        <begin position="227"/>
        <end position="260"/>
    </location>
</feature>
<evidence type="ECO:0000256" key="1">
    <source>
        <dbReference type="ARBA" id="ARBA00004141"/>
    </source>
</evidence>
<sequence length="751" mass="84608">MSNAQDVKVGHTVENLQDPIGAFDDIKKDVEAEVHTEKEGESQAVDELVAAAVEETDDPATPVITFRFISMSIFWAVAVSGINQYMWFRALPIQLQTVAVQLLSFFMGKFLERALPTTKYHLPLIGEWTMNPGPFNKKEHCLINVFANAGFQSAYAVDIVVIQRAWYKQNWGAAYGILLVLTTQMFGYGIAGICRNILVYPPSMIWPTNLVSTTVRAFDIYGGRQRFFGLVFAGAFIWYWFPGYIMPIISSLSIMCWFAQTNPIVGNLGSGSLGMGIGNFTLNWSQVIAYLTSPLAYPTFAIANILVGALAIFWVITPWMYYTNFWDSKLFPILSSGNYAVLKNETTGEIYDIDRILTPEKTLNMTAYNEYSPLRLSTVFAFTYGVSFAALTCIFTHVLLYNGKDIWQRFRKSRTEDGDIHNKMMKAYPEAPLWWYFSLWLVTLAVSIFVAEYWETHLPWWGVMLAAAMAIITTIPIGIVTATTNNMPGTNVITELVIGYLLPGKPIANILFKTYGYIGQYQAITFLQDLKLGHYMKVPPRAMFIAQTAGTLVCGIIQYLVMDSIMTNAIKDDPANMSPNSQYPTPNAHVFYSASVIWGVIGPNLMFGPESLYSAMYWFFLIGFLLPIPAWLLHKKYPNFGWDNVHWPAILNGTLLIPPAAPVNYITWGIVGITFNHYIRKNRSRWWKKYNYVLSAALDCGTIVATLVIASLLQNGSYKADMPEYFGNRPFLDPATGDTQEYCRIDHGDLL</sequence>